<keyword evidence="1" id="KW-0238">DNA-binding</keyword>
<sequence length="162" mass="17373">MARVVIADASPLIGLAIVDGLQWLPHLFGEVWLPEIVRNEVLPGKQARGETAIQAALSAGWLQVWEQPFPALAGLDLDEGESACISLALHHPDPVLLIIDERAGRAVALEKGLIITGTAAIIGMAKQQGLIPSARQVFETLHQADFRIAAAVIRQILTRVGE</sequence>
<dbReference type="GO" id="GO:0003677">
    <property type="term" value="F:DNA binding"/>
    <property type="evidence" value="ECO:0007669"/>
    <property type="project" value="UniProtKB-KW"/>
</dbReference>
<dbReference type="Proteomes" id="UP000192491">
    <property type="component" value="Unassembled WGS sequence"/>
</dbReference>
<dbReference type="InterPro" id="IPR021799">
    <property type="entry name" value="PIN-like_prokaryotic"/>
</dbReference>
<dbReference type="Pfam" id="PF11848">
    <property type="entry name" value="DUF3368"/>
    <property type="match status" value="1"/>
</dbReference>
<comment type="caution">
    <text evidence="1">The sequence shown here is derived from an EMBL/GenBank/DDBJ whole genome shotgun (WGS) entry which is preliminary data.</text>
</comment>
<dbReference type="EMBL" id="MTEJ01000047">
    <property type="protein sequence ID" value="OQX13431.1"/>
    <property type="molecule type" value="Genomic_DNA"/>
</dbReference>
<organism evidence="1 2">
    <name type="scientific">Thiothrix lacustris</name>
    <dbReference type="NCBI Taxonomy" id="525917"/>
    <lineage>
        <taxon>Bacteria</taxon>
        <taxon>Pseudomonadati</taxon>
        <taxon>Pseudomonadota</taxon>
        <taxon>Gammaproteobacteria</taxon>
        <taxon>Thiotrichales</taxon>
        <taxon>Thiotrichaceae</taxon>
        <taxon>Thiothrix</taxon>
    </lineage>
</organism>
<accession>A0A1Y1QU08</accession>
<dbReference type="PANTHER" id="PTHR39550">
    <property type="entry name" value="SLL0658 PROTEIN"/>
    <property type="match status" value="1"/>
</dbReference>
<evidence type="ECO:0000313" key="2">
    <source>
        <dbReference type="Proteomes" id="UP000192491"/>
    </source>
</evidence>
<protein>
    <submittedName>
        <fullName evidence="1">DNA-binding protein</fullName>
    </submittedName>
</protein>
<name>A0A1Y1QU08_9GAMM</name>
<evidence type="ECO:0000313" key="1">
    <source>
        <dbReference type="EMBL" id="OQX13431.1"/>
    </source>
</evidence>
<dbReference type="PANTHER" id="PTHR39550:SF1">
    <property type="entry name" value="SLL0658 PROTEIN"/>
    <property type="match status" value="1"/>
</dbReference>
<reference evidence="1 2" key="1">
    <citation type="submission" date="2017-01" db="EMBL/GenBank/DDBJ databases">
        <title>Novel large sulfur bacteria in the metagenomes of groundwater-fed chemosynthetic microbial mats in the Lake Huron basin.</title>
        <authorList>
            <person name="Sharrar A.M."/>
            <person name="Flood B.E."/>
            <person name="Bailey J.V."/>
            <person name="Jones D.S."/>
            <person name="Biddanda B."/>
            <person name="Ruberg S.A."/>
            <person name="Marcus D.N."/>
            <person name="Dick G.J."/>
        </authorList>
    </citation>
    <scope>NUCLEOTIDE SEQUENCE [LARGE SCALE GENOMIC DNA]</scope>
    <source>
        <strain evidence="1">A8</strain>
    </source>
</reference>
<dbReference type="AlphaFoldDB" id="A0A1Y1QU08"/>
<proteinExistence type="predicted"/>
<gene>
    <name evidence="1" type="ORF">BWK73_12225</name>
</gene>